<dbReference type="InterPro" id="IPR025535">
    <property type="entry name" value="DUF4421"/>
</dbReference>
<name>U2MM84_9BACT</name>
<dbReference type="PATRIC" id="fig|1081904.3.peg.1061"/>
<evidence type="ECO:0000256" key="1">
    <source>
        <dbReference type="SAM" id="SignalP"/>
    </source>
</evidence>
<dbReference type="Proteomes" id="UP000016600">
    <property type="component" value="Unassembled WGS sequence"/>
</dbReference>
<feature type="chain" id="PRO_5004632732" evidence="1">
    <location>
        <begin position="20"/>
        <end position="355"/>
    </location>
</feature>
<protein>
    <submittedName>
        <fullName evidence="2">PF14391 domain protein</fullName>
    </submittedName>
</protein>
<dbReference type="EMBL" id="AWET01000021">
    <property type="protein sequence ID" value="ERK02770.1"/>
    <property type="molecule type" value="Genomic_DNA"/>
</dbReference>
<gene>
    <name evidence="2" type="ORF">HMPREF1218_1441</name>
</gene>
<keyword evidence="1" id="KW-0732">Signal</keyword>
<organism evidence="2 3">
    <name type="scientific">Hoylesella pleuritidis F0068</name>
    <dbReference type="NCBI Taxonomy" id="1081904"/>
    <lineage>
        <taxon>Bacteria</taxon>
        <taxon>Pseudomonadati</taxon>
        <taxon>Bacteroidota</taxon>
        <taxon>Bacteroidia</taxon>
        <taxon>Bacteroidales</taxon>
        <taxon>Prevotellaceae</taxon>
        <taxon>Hoylesella</taxon>
    </lineage>
</organism>
<dbReference type="AlphaFoldDB" id="U2MM84"/>
<dbReference type="RefSeq" id="WP_021583707.1">
    <property type="nucleotide sequence ID" value="NZ_AWET01000021.1"/>
</dbReference>
<feature type="signal peptide" evidence="1">
    <location>
        <begin position="1"/>
        <end position="19"/>
    </location>
</feature>
<evidence type="ECO:0000313" key="2">
    <source>
        <dbReference type="EMBL" id="ERK02770.1"/>
    </source>
</evidence>
<accession>U2MM84</accession>
<sequence length="355" mass="40921">MKRVILFIFFLWGAVQGYANDEEPLFKRVINGLYSFVKDFSRVDTTYIEPQHYNFQVMLQNTNTYEVYRLQTKNGVGLTLAPRPTYKLGPYVGWRWIFLGYTFDLTHIDAGNNKREFDLSFYSSKIGIDLFYRKTGNNYKIRSLFLGDGINTDQIAGTPFDGFSASIKGFNIYYIFNHRKFSYPAAFSQSTVQRRSYGSALLGVGYTKHSLSLDWERLNQVINDRLDNGTNPIQVDSGLISAKVKYTDFSASGGYAYNWVFAHNWLFAASLSLALGYKSSYGNIDRKLVSLRNFSFSNFNLDGVGRFGIVWNNTKWYLGSSAIFHTYNYRKQQFSANTFFGNLNLYVGFNFNRKK</sequence>
<reference evidence="2 3" key="1">
    <citation type="submission" date="2013-08" db="EMBL/GenBank/DDBJ databases">
        <authorList>
            <person name="Durkin A.S."/>
            <person name="Haft D.R."/>
            <person name="McCorrison J."/>
            <person name="Torralba M."/>
            <person name="Gillis M."/>
            <person name="Haft D.H."/>
            <person name="Methe B."/>
            <person name="Sutton G."/>
            <person name="Nelson K.E."/>
        </authorList>
    </citation>
    <scope>NUCLEOTIDE SEQUENCE [LARGE SCALE GENOMIC DNA]</scope>
    <source>
        <strain evidence="2 3">F0068</strain>
    </source>
</reference>
<dbReference type="Pfam" id="PF14391">
    <property type="entry name" value="DUF4421"/>
    <property type="match status" value="1"/>
</dbReference>
<keyword evidence="3" id="KW-1185">Reference proteome</keyword>
<comment type="caution">
    <text evidence="2">The sequence shown here is derived from an EMBL/GenBank/DDBJ whole genome shotgun (WGS) entry which is preliminary data.</text>
</comment>
<proteinExistence type="predicted"/>
<evidence type="ECO:0000313" key="3">
    <source>
        <dbReference type="Proteomes" id="UP000016600"/>
    </source>
</evidence>